<dbReference type="KEGG" id="eaj:Q3M24_01375"/>
<feature type="transmembrane region" description="Helical" evidence="1">
    <location>
        <begin position="56"/>
        <end position="81"/>
    </location>
</feature>
<reference evidence="2" key="1">
    <citation type="journal article" date="2024" name="Syst. Appl. Microbiol.">
        <title>First single-strain enrichments of Electrothrix cable bacteria, description of E. aestuarii sp. nov. and E. rattekaaiensis sp. nov., and proposal of a cable bacteria taxonomy following the rules of the SeqCode.</title>
        <authorList>
            <person name="Plum-Jensen L.E."/>
            <person name="Schramm A."/>
            <person name="Marshall I.P.G."/>
        </authorList>
    </citation>
    <scope>NUCLEOTIDE SEQUENCE</scope>
    <source>
        <strain evidence="2">Rat1</strain>
    </source>
</reference>
<organism evidence="2">
    <name type="scientific">Candidatus Electrothrix aestuarii</name>
    <dbReference type="NCBI Taxonomy" id="3062594"/>
    <lineage>
        <taxon>Bacteria</taxon>
        <taxon>Pseudomonadati</taxon>
        <taxon>Thermodesulfobacteriota</taxon>
        <taxon>Desulfobulbia</taxon>
        <taxon>Desulfobulbales</taxon>
        <taxon>Desulfobulbaceae</taxon>
        <taxon>Candidatus Electrothrix</taxon>
    </lineage>
</organism>
<keyword evidence="1" id="KW-1133">Transmembrane helix</keyword>
<accession>A0AAU8LX39</accession>
<feature type="transmembrane region" description="Helical" evidence="1">
    <location>
        <begin position="7"/>
        <end position="26"/>
    </location>
</feature>
<keyword evidence="1" id="KW-0472">Membrane</keyword>
<sequence>MLKTLGRFPWIFTPIIYLLVAYRLNFSLEGPSGYTFIGLVVVVLFIEFVKSGDIGLVSFLLDTTFSVIALIVSTALLTYMYFSLQETPTFFHWFGYAIIVGDALFSPANAFRTALRNFGLGGQ</sequence>
<protein>
    <submittedName>
        <fullName evidence="2">Uncharacterized protein</fullName>
    </submittedName>
</protein>
<gene>
    <name evidence="2" type="ORF">Q3M24_01375</name>
</gene>
<dbReference type="EMBL" id="CP159373">
    <property type="protein sequence ID" value="XCN73428.1"/>
    <property type="molecule type" value="Genomic_DNA"/>
</dbReference>
<evidence type="ECO:0000256" key="1">
    <source>
        <dbReference type="SAM" id="Phobius"/>
    </source>
</evidence>
<reference evidence="2" key="2">
    <citation type="submission" date="2024-06" db="EMBL/GenBank/DDBJ databases">
        <authorList>
            <person name="Plum-Jensen L.E."/>
            <person name="Schramm A."/>
            <person name="Marshall I.P.G."/>
        </authorList>
    </citation>
    <scope>NUCLEOTIDE SEQUENCE</scope>
    <source>
        <strain evidence="2">Rat1</strain>
    </source>
</reference>
<feature type="transmembrane region" description="Helical" evidence="1">
    <location>
        <begin position="32"/>
        <end position="49"/>
    </location>
</feature>
<evidence type="ECO:0000313" key="2">
    <source>
        <dbReference type="EMBL" id="XCN73428.1"/>
    </source>
</evidence>
<feature type="transmembrane region" description="Helical" evidence="1">
    <location>
        <begin position="93"/>
        <end position="111"/>
    </location>
</feature>
<name>A0AAU8LX39_9BACT</name>
<dbReference type="AlphaFoldDB" id="A0AAU8LX39"/>
<keyword evidence="1" id="KW-0812">Transmembrane</keyword>
<proteinExistence type="predicted"/>